<protein>
    <submittedName>
        <fullName evidence="9">Molybdopterin-dependent oxidoreductase</fullName>
    </submittedName>
</protein>
<dbReference type="Gene3D" id="2.40.40.20">
    <property type="match status" value="1"/>
</dbReference>
<evidence type="ECO:0000259" key="8">
    <source>
        <dbReference type="PROSITE" id="PS51669"/>
    </source>
</evidence>
<dbReference type="CDD" id="cd02766">
    <property type="entry name" value="MopB_3"/>
    <property type="match status" value="1"/>
</dbReference>
<keyword evidence="7" id="KW-0411">Iron-sulfur</keyword>
<evidence type="ECO:0000313" key="9">
    <source>
        <dbReference type="EMBL" id="MDV2885623.1"/>
    </source>
</evidence>
<dbReference type="Gene3D" id="3.40.228.10">
    <property type="entry name" value="Dimethylsulfoxide Reductase, domain 2"/>
    <property type="match status" value="1"/>
</dbReference>
<keyword evidence="4" id="KW-0479">Metal-binding</keyword>
<dbReference type="GO" id="GO:0051536">
    <property type="term" value="F:iron-sulfur cluster binding"/>
    <property type="evidence" value="ECO:0007669"/>
    <property type="project" value="UniProtKB-KW"/>
</dbReference>
<dbReference type="InterPro" id="IPR009010">
    <property type="entry name" value="Asp_de-COase-like_dom_sf"/>
</dbReference>
<evidence type="ECO:0000256" key="5">
    <source>
        <dbReference type="ARBA" id="ARBA00023002"/>
    </source>
</evidence>
<organism evidence="9 10">
    <name type="scientific">Alkalihalophilus pseudofirmus</name>
    <name type="common">Bacillus pseudofirmus</name>
    <dbReference type="NCBI Taxonomy" id="79885"/>
    <lineage>
        <taxon>Bacteria</taxon>
        <taxon>Bacillati</taxon>
        <taxon>Bacillota</taxon>
        <taxon>Bacilli</taxon>
        <taxon>Bacillales</taxon>
        <taxon>Bacillaceae</taxon>
        <taxon>Alkalihalophilus</taxon>
    </lineage>
</organism>
<comment type="cofactor">
    <cofactor evidence="1">
        <name>Mo-bis(molybdopterin guanine dinucleotide)</name>
        <dbReference type="ChEBI" id="CHEBI:60539"/>
    </cofactor>
</comment>
<dbReference type="InterPro" id="IPR006657">
    <property type="entry name" value="MoPterin_dinucl-bd_dom"/>
</dbReference>
<evidence type="ECO:0000256" key="4">
    <source>
        <dbReference type="ARBA" id="ARBA00022723"/>
    </source>
</evidence>
<dbReference type="AlphaFoldDB" id="A0AAJ2NNI1"/>
<comment type="similarity">
    <text evidence="2">Belongs to the prokaryotic molybdopterin-containing oxidoreductase family.</text>
</comment>
<dbReference type="SMART" id="SM00926">
    <property type="entry name" value="Molybdop_Fe4S4"/>
    <property type="match status" value="1"/>
</dbReference>
<dbReference type="InterPro" id="IPR006656">
    <property type="entry name" value="Mopterin_OxRdtase"/>
</dbReference>
<dbReference type="GO" id="GO:0046872">
    <property type="term" value="F:metal ion binding"/>
    <property type="evidence" value="ECO:0007669"/>
    <property type="project" value="UniProtKB-KW"/>
</dbReference>
<dbReference type="InterPro" id="IPR006963">
    <property type="entry name" value="Mopterin_OxRdtase_4Fe-4S_dom"/>
</dbReference>
<dbReference type="SUPFAM" id="SSF50692">
    <property type="entry name" value="ADC-like"/>
    <property type="match status" value="1"/>
</dbReference>
<sequence length="679" mass="76252">MNHPKDMNMTKLHTVCPHNCPDTCGLTVGVRQGVVQHVTGQASHPVTKGVICEKVRHYPKKIYSEKRLKKPLKRIGEKGEGKFAEISWSQAIAEISTELLNVKKRYGGRSILPYSYSGTIGVIQNASMDRRFFNRLNSAMIERTICSAAGNAAFLYTMGAQVGLDPEDTVHSSLIIIWGANTLLTNIHQWLLIEEARKKGAKVIVIDVERTETAKKADQYIQVSPGTDGVLALGLIHVLFEQELVNQTFIRRHTIGVDHLKEEALAYTPEYVEEMTGVKAEVLKQLAIKYAAHKASFIRIGNGQQHHTNGGMNTRAILCLPALTGAWQNRGGGAIFFNLSQGRVNSKALERPDLRTEKAKLINMNSLGEALVARKDPVKALFVYNSNPASVNQDQMTVLKGLKRKDLFTIVHEQTMTETAMYADYVLPATTAMEHLDLYKSYWHRYWQIGKPVIKPLGEAVCNTELFRRLADACGFKEECFLEDDDSLIRQAIIDKPKHWQEDLLAGKTVKWPLEDVDDVEPWTAGDYLTPSGKIEFYSEQMKQHGLRPVPSINKLMKRGEDEWWLLSSPHRRGLNSQFLSSFYDEGEEEPLAVIHPKTAEKCKIVEHDTVSLFNRNGSIEVKVKVDDRVAESVIMIRGVWPHKAFGGKNTNALTTNKLSDFGGGATYFTTLVKIKKKQ</sequence>
<dbReference type="PANTHER" id="PTHR43742:SF6">
    <property type="entry name" value="OXIDOREDUCTASE YYAE-RELATED"/>
    <property type="match status" value="1"/>
</dbReference>
<dbReference type="EMBL" id="JAWJAY010000002">
    <property type="protein sequence ID" value="MDV2885623.1"/>
    <property type="molecule type" value="Genomic_DNA"/>
</dbReference>
<dbReference type="PANTHER" id="PTHR43742">
    <property type="entry name" value="TRIMETHYLAMINE-N-OXIDE REDUCTASE"/>
    <property type="match status" value="1"/>
</dbReference>
<comment type="caution">
    <text evidence="9">The sequence shown here is derived from an EMBL/GenBank/DDBJ whole genome shotgun (WGS) entry which is preliminary data.</text>
</comment>
<keyword evidence="5" id="KW-0560">Oxidoreductase</keyword>
<dbReference type="Gene3D" id="3.40.50.740">
    <property type="match status" value="1"/>
</dbReference>
<dbReference type="Pfam" id="PF00384">
    <property type="entry name" value="Molybdopterin"/>
    <property type="match status" value="1"/>
</dbReference>
<keyword evidence="3" id="KW-0500">Molybdenum</keyword>
<keyword evidence="6" id="KW-0408">Iron</keyword>
<dbReference type="Proteomes" id="UP001285636">
    <property type="component" value="Unassembled WGS sequence"/>
</dbReference>
<gene>
    <name evidence="9" type="ORF">RYX45_10580</name>
</gene>
<evidence type="ECO:0000256" key="3">
    <source>
        <dbReference type="ARBA" id="ARBA00022505"/>
    </source>
</evidence>
<dbReference type="PROSITE" id="PS51669">
    <property type="entry name" value="4FE4S_MOW_BIS_MGD"/>
    <property type="match status" value="1"/>
</dbReference>
<dbReference type="Gene3D" id="3.30.2070.10">
    <property type="entry name" value="Formate dehydrogenase/DMSO reductase"/>
    <property type="match status" value="1"/>
</dbReference>
<dbReference type="RefSeq" id="WP_323466749.1">
    <property type="nucleotide sequence ID" value="NZ_CP144224.1"/>
</dbReference>
<evidence type="ECO:0000256" key="7">
    <source>
        <dbReference type="ARBA" id="ARBA00023014"/>
    </source>
</evidence>
<evidence type="ECO:0000256" key="2">
    <source>
        <dbReference type="ARBA" id="ARBA00010312"/>
    </source>
</evidence>
<name>A0AAJ2NNI1_ALKPS</name>
<evidence type="ECO:0000256" key="1">
    <source>
        <dbReference type="ARBA" id="ARBA00001942"/>
    </source>
</evidence>
<evidence type="ECO:0000313" key="10">
    <source>
        <dbReference type="Proteomes" id="UP001285636"/>
    </source>
</evidence>
<dbReference type="InterPro" id="IPR006655">
    <property type="entry name" value="Mopterin_OxRdtase_prok_CS"/>
</dbReference>
<dbReference type="SUPFAM" id="SSF53706">
    <property type="entry name" value="Formate dehydrogenase/DMSO reductase, domains 1-3"/>
    <property type="match status" value="1"/>
</dbReference>
<proteinExistence type="inferred from homology"/>
<dbReference type="Pfam" id="PF01568">
    <property type="entry name" value="Molydop_binding"/>
    <property type="match status" value="1"/>
</dbReference>
<dbReference type="Pfam" id="PF04879">
    <property type="entry name" value="Molybdop_Fe4S4"/>
    <property type="match status" value="1"/>
</dbReference>
<dbReference type="GO" id="GO:0016491">
    <property type="term" value="F:oxidoreductase activity"/>
    <property type="evidence" value="ECO:0007669"/>
    <property type="project" value="UniProtKB-KW"/>
</dbReference>
<dbReference type="InterPro" id="IPR050612">
    <property type="entry name" value="Prok_Mopterin_Oxidored"/>
</dbReference>
<dbReference type="Gene3D" id="2.20.25.90">
    <property type="entry name" value="ADC-like domains"/>
    <property type="match status" value="1"/>
</dbReference>
<evidence type="ECO:0000256" key="6">
    <source>
        <dbReference type="ARBA" id="ARBA00023004"/>
    </source>
</evidence>
<accession>A0AAJ2NNI1</accession>
<dbReference type="PROSITE" id="PS00490">
    <property type="entry name" value="MOLYBDOPTERIN_PROK_2"/>
    <property type="match status" value="1"/>
</dbReference>
<reference evidence="9" key="1">
    <citation type="submission" date="2023-10" db="EMBL/GenBank/DDBJ databases">
        <title>Screening of Alkalihalophilus pseudofirmusBZ-TG-HK211 and Its Alleviation of Salt Stress on Rapeseed Growth.</title>
        <authorList>
            <person name="Zhao B."/>
            <person name="Guo T."/>
        </authorList>
    </citation>
    <scope>NUCLEOTIDE SEQUENCE</scope>
    <source>
        <strain evidence="9">BZ-TG-HK211</strain>
    </source>
</reference>
<feature type="domain" description="4Fe-4S Mo/W bis-MGD-type" evidence="8">
    <location>
        <begin position="9"/>
        <end position="66"/>
    </location>
</feature>
<dbReference type="GO" id="GO:0043546">
    <property type="term" value="F:molybdopterin cofactor binding"/>
    <property type="evidence" value="ECO:0007669"/>
    <property type="project" value="InterPro"/>
</dbReference>